<evidence type="ECO:0000313" key="2">
    <source>
        <dbReference type="EMBL" id="GAA3921604.1"/>
    </source>
</evidence>
<dbReference type="InterPro" id="IPR018306">
    <property type="entry name" value="Phage_T5_Orf172_DNA-bd"/>
</dbReference>
<comment type="caution">
    <text evidence="2">The sequence shown here is derived from an EMBL/GenBank/DDBJ whole genome shotgun (WGS) entry which is preliminary data.</text>
</comment>
<organism evidence="2 3">
    <name type="scientific">Luteimonas lutimaris</name>
    <dbReference type="NCBI Taxonomy" id="698645"/>
    <lineage>
        <taxon>Bacteria</taxon>
        <taxon>Pseudomonadati</taxon>
        <taxon>Pseudomonadota</taxon>
        <taxon>Gammaproteobacteria</taxon>
        <taxon>Lysobacterales</taxon>
        <taxon>Lysobacteraceae</taxon>
        <taxon>Luteimonas</taxon>
    </lineage>
</organism>
<reference evidence="3" key="1">
    <citation type="journal article" date="2019" name="Int. J. Syst. Evol. Microbiol.">
        <title>The Global Catalogue of Microorganisms (GCM) 10K type strain sequencing project: providing services to taxonomists for standard genome sequencing and annotation.</title>
        <authorList>
            <consortium name="The Broad Institute Genomics Platform"/>
            <consortium name="The Broad Institute Genome Sequencing Center for Infectious Disease"/>
            <person name="Wu L."/>
            <person name="Ma J."/>
        </authorList>
    </citation>
    <scope>NUCLEOTIDE SEQUENCE [LARGE SCALE GENOMIC DNA]</scope>
    <source>
        <strain evidence="3">JCM 16916</strain>
    </source>
</reference>
<name>A0ABP7MEQ1_9GAMM</name>
<dbReference type="Proteomes" id="UP001501727">
    <property type="component" value="Unassembled WGS sequence"/>
</dbReference>
<dbReference type="Pfam" id="PF13455">
    <property type="entry name" value="MUG113"/>
    <property type="match status" value="1"/>
</dbReference>
<evidence type="ECO:0000259" key="1">
    <source>
        <dbReference type="SMART" id="SM00974"/>
    </source>
</evidence>
<feature type="domain" description="Bacteriophage T5 Orf172 DNA-binding" evidence="1">
    <location>
        <begin position="21"/>
        <end position="114"/>
    </location>
</feature>
<sequence>MRTVCGEVVTGGRCFVYVLPCAWEDHCKIGFSRDPLSRLQQLHRRWYEFFDIERGLLVETETVRDARDLELELRRPLAEHNAPAPLTVRREAAGHTEWFRGVAPQLALAVEGLRQRGYVVHAPLCDWLRPVLLARSDPLFAWTQAQLSPDELDGLVGPTPTQQMVRDTLDAYGELGVELEPLLPEEVWRWYRGRGGGQVPESGAVGRPLQGR</sequence>
<gene>
    <name evidence="2" type="ORF">GCM10022229_14150</name>
</gene>
<dbReference type="SMART" id="SM00974">
    <property type="entry name" value="T5orf172"/>
    <property type="match status" value="1"/>
</dbReference>
<protein>
    <submittedName>
        <fullName evidence="2">GIY-YIG nuclease family protein</fullName>
    </submittedName>
</protein>
<proteinExistence type="predicted"/>
<evidence type="ECO:0000313" key="3">
    <source>
        <dbReference type="Proteomes" id="UP001501727"/>
    </source>
</evidence>
<dbReference type="EMBL" id="BAAAZU010000006">
    <property type="protein sequence ID" value="GAA3921604.1"/>
    <property type="molecule type" value="Genomic_DNA"/>
</dbReference>
<keyword evidence="3" id="KW-1185">Reference proteome</keyword>
<dbReference type="RefSeq" id="WP_344759269.1">
    <property type="nucleotide sequence ID" value="NZ_BAAAZU010000006.1"/>
</dbReference>
<accession>A0ABP7MEQ1</accession>